<name>A0A938X5E6_9CLOT</name>
<dbReference type="InterPro" id="IPR029056">
    <property type="entry name" value="Ribokinase-like"/>
</dbReference>
<keyword evidence="4 7" id="KW-0418">Kinase</keyword>
<dbReference type="CDD" id="cd01173">
    <property type="entry name" value="pyridoxal_pyridoxamine_kinase"/>
    <property type="match status" value="1"/>
</dbReference>
<dbReference type="Gene3D" id="3.40.1190.20">
    <property type="match status" value="1"/>
</dbReference>
<dbReference type="GO" id="GO:0005829">
    <property type="term" value="C:cytosol"/>
    <property type="evidence" value="ECO:0007669"/>
    <property type="project" value="TreeGrafter"/>
</dbReference>
<evidence type="ECO:0000313" key="7">
    <source>
        <dbReference type="EMBL" id="MBM6827879.1"/>
    </source>
</evidence>
<dbReference type="InterPro" id="IPR004625">
    <property type="entry name" value="PyrdxlKinase"/>
</dbReference>
<dbReference type="GO" id="GO:0005524">
    <property type="term" value="F:ATP binding"/>
    <property type="evidence" value="ECO:0007669"/>
    <property type="project" value="UniProtKB-KW"/>
</dbReference>
<sequence>AVINDLSGFGKCSLTAAVSAIAAMGVQPCPLPTAVLSAQTGYPSYYCDDFTDRMPRIFREWEKMQVRFDGIYTGFLSGEHQIQVVLDFLDIFETDDNFLLVDPVMGDNGARYPVFSPQMESEMRLLAARADLITPNLTELCLLAGEDCRVVKEIRDGERLKMLAEEMANALLTGRTKEAVVTGIRYTDEETGIAMIGNLAVTKEGAHFAALPFIGESYSGTGDLFASVVAAGKARGDRLTDSVTLAAEMIRRAIGDAVRERVPRNDGVEYERYLWMLTEENRALLKEG</sequence>
<dbReference type="GO" id="GO:0008478">
    <property type="term" value="F:pyridoxal kinase activity"/>
    <property type="evidence" value="ECO:0007669"/>
    <property type="project" value="UniProtKB-EC"/>
</dbReference>
<dbReference type="SUPFAM" id="SSF53613">
    <property type="entry name" value="Ribokinase-like"/>
    <property type="match status" value="1"/>
</dbReference>
<evidence type="ECO:0000256" key="5">
    <source>
        <dbReference type="ARBA" id="ARBA00022840"/>
    </source>
</evidence>
<dbReference type="GO" id="GO:0009443">
    <property type="term" value="P:pyridoxal 5'-phosphate salvage"/>
    <property type="evidence" value="ECO:0007669"/>
    <property type="project" value="InterPro"/>
</dbReference>
<comment type="caution">
    <text evidence="7">The sequence shown here is derived from an EMBL/GenBank/DDBJ whole genome shotgun (WGS) entry which is preliminary data.</text>
</comment>
<dbReference type="AlphaFoldDB" id="A0A938X5E6"/>
<evidence type="ECO:0000256" key="4">
    <source>
        <dbReference type="ARBA" id="ARBA00022777"/>
    </source>
</evidence>
<dbReference type="PANTHER" id="PTHR10534">
    <property type="entry name" value="PYRIDOXAL KINASE"/>
    <property type="match status" value="1"/>
</dbReference>
<dbReference type="EMBL" id="JACJLV010000072">
    <property type="protein sequence ID" value="MBM6827879.1"/>
    <property type="molecule type" value="Genomic_DNA"/>
</dbReference>
<evidence type="ECO:0000256" key="1">
    <source>
        <dbReference type="ARBA" id="ARBA00012104"/>
    </source>
</evidence>
<dbReference type="Proteomes" id="UP000713880">
    <property type="component" value="Unassembled WGS sequence"/>
</dbReference>
<evidence type="ECO:0000256" key="3">
    <source>
        <dbReference type="ARBA" id="ARBA00022741"/>
    </source>
</evidence>
<dbReference type="Pfam" id="PF08543">
    <property type="entry name" value="Phos_pyr_kin"/>
    <property type="match status" value="1"/>
</dbReference>
<dbReference type="InterPro" id="IPR013749">
    <property type="entry name" value="PM/HMP-P_kinase-1"/>
</dbReference>
<keyword evidence="3" id="KW-0547">Nucleotide-binding</keyword>
<proteinExistence type="predicted"/>
<evidence type="ECO:0000256" key="2">
    <source>
        <dbReference type="ARBA" id="ARBA00022679"/>
    </source>
</evidence>
<gene>
    <name evidence="7" type="ORF">H6A13_12400</name>
</gene>
<keyword evidence="2 7" id="KW-0808">Transferase</keyword>
<evidence type="ECO:0000313" key="8">
    <source>
        <dbReference type="Proteomes" id="UP000713880"/>
    </source>
</evidence>
<keyword evidence="5" id="KW-0067">ATP-binding</keyword>
<feature type="domain" description="Pyridoxamine kinase/Phosphomethylpyrimidine kinase" evidence="6">
    <location>
        <begin position="18"/>
        <end position="258"/>
    </location>
</feature>
<dbReference type="NCBIfam" id="NF005491">
    <property type="entry name" value="PRK07105.1"/>
    <property type="match status" value="1"/>
</dbReference>
<organism evidence="7 8">
    <name type="scientific">Mordavella massiliensis</name>
    <dbReference type="NCBI Taxonomy" id="1871024"/>
    <lineage>
        <taxon>Bacteria</taxon>
        <taxon>Bacillati</taxon>
        <taxon>Bacillota</taxon>
        <taxon>Clostridia</taxon>
        <taxon>Eubacteriales</taxon>
        <taxon>Clostridiaceae</taxon>
        <taxon>Mordavella</taxon>
    </lineage>
</organism>
<accession>A0A938X5E6</accession>
<keyword evidence="8" id="KW-1185">Reference proteome</keyword>
<dbReference type="RefSeq" id="WP_204909851.1">
    <property type="nucleotide sequence ID" value="NZ_JACJLV010000072.1"/>
</dbReference>
<reference evidence="7" key="2">
    <citation type="journal article" date="2021" name="Sci. Rep.">
        <title>The distribution of antibiotic resistance genes in chicken gut microbiota commensals.</title>
        <authorList>
            <person name="Juricova H."/>
            <person name="Matiasovicova J."/>
            <person name="Kubasova T."/>
            <person name="Cejkova D."/>
            <person name="Rychlik I."/>
        </authorList>
    </citation>
    <scope>NUCLEOTIDE SEQUENCE</scope>
    <source>
        <strain evidence="7">An420c</strain>
    </source>
</reference>
<evidence type="ECO:0000259" key="6">
    <source>
        <dbReference type="Pfam" id="PF08543"/>
    </source>
</evidence>
<dbReference type="PANTHER" id="PTHR10534:SF2">
    <property type="entry name" value="PYRIDOXAL KINASE"/>
    <property type="match status" value="1"/>
</dbReference>
<feature type="non-terminal residue" evidence="7">
    <location>
        <position position="1"/>
    </location>
</feature>
<reference evidence="7" key="1">
    <citation type="submission" date="2020-08" db="EMBL/GenBank/DDBJ databases">
        <authorList>
            <person name="Cejkova D."/>
            <person name="Kubasova T."/>
            <person name="Jahodarova E."/>
            <person name="Rychlik I."/>
        </authorList>
    </citation>
    <scope>NUCLEOTIDE SEQUENCE</scope>
    <source>
        <strain evidence="7">An420c</strain>
    </source>
</reference>
<protein>
    <recommendedName>
        <fullName evidence="1">pyridoxal kinase</fullName>
        <ecNumber evidence="1">2.7.1.35</ecNumber>
    </recommendedName>
</protein>
<dbReference type="EC" id="2.7.1.35" evidence="1"/>